<sequence>MQRKSGFVTLIDVVLVAGAFVERNRAAHGLGFGLVHIRTMVVCRNRSRQAVTRIQRSAIVPFKPAQMYDLVNKVEGYPMRFAWCADARVLERGEGYQIARLDLRFAGMVQSFTTRNVQSPPGRLQMQLIEGPLQALDGIFSFMLLGNAGCRVGLDLGFAFAGRLWGSALRLGFQGLADRLVDDFCLEARRAYG</sequence>
<evidence type="ECO:0000313" key="2">
    <source>
        <dbReference type="EMBL" id="EQD52282.1"/>
    </source>
</evidence>
<gene>
    <name evidence="2" type="ORF">B1A_12763</name>
</gene>
<comment type="caution">
    <text evidence="2">The sequence shown here is derived from an EMBL/GenBank/DDBJ whole genome shotgun (WGS) entry which is preliminary data.</text>
</comment>
<dbReference type="InterPro" id="IPR044996">
    <property type="entry name" value="COQ10-like"/>
</dbReference>
<dbReference type="Pfam" id="PF03364">
    <property type="entry name" value="Polyketide_cyc"/>
    <property type="match status" value="1"/>
</dbReference>
<dbReference type="InterPro" id="IPR023393">
    <property type="entry name" value="START-like_dom_sf"/>
</dbReference>
<evidence type="ECO:0000259" key="1">
    <source>
        <dbReference type="Pfam" id="PF03364"/>
    </source>
</evidence>
<accession>T1A5N3</accession>
<dbReference type="AlphaFoldDB" id="T1A5N3"/>
<proteinExistence type="predicted"/>
<name>T1A5N3_9ZZZZ</name>
<dbReference type="PANTHER" id="PTHR12901">
    <property type="entry name" value="SPERM PROTEIN HOMOLOG"/>
    <property type="match status" value="1"/>
</dbReference>
<dbReference type="EMBL" id="AUZX01009298">
    <property type="protein sequence ID" value="EQD52282.1"/>
    <property type="molecule type" value="Genomic_DNA"/>
</dbReference>
<reference evidence="2" key="1">
    <citation type="submission" date="2013-08" db="EMBL/GenBank/DDBJ databases">
        <authorList>
            <person name="Mendez C."/>
            <person name="Richter M."/>
            <person name="Ferrer M."/>
            <person name="Sanchez J."/>
        </authorList>
    </citation>
    <scope>NUCLEOTIDE SEQUENCE</scope>
</reference>
<dbReference type="InterPro" id="IPR005031">
    <property type="entry name" value="COQ10_START"/>
</dbReference>
<reference evidence="2" key="2">
    <citation type="journal article" date="2014" name="ISME J.">
        <title>Microbial stratification in low pH oxic and suboxic macroscopic growths along an acid mine drainage.</title>
        <authorList>
            <person name="Mendez-Garcia C."/>
            <person name="Mesa V."/>
            <person name="Sprenger R.R."/>
            <person name="Richter M."/>
            <person name="Diez M.S."/>
            <person name="Solano J."/>
            <person name="Bargiela R."/>
            <person name="Golyshina O.V."/>
            <person name="Manteca A."/>
            <person name="Ramos J.L."/>
            <person name="Gallego J.R."/>
            <person name="Llorente I."/>
            <person name="Martins Dos Santos V.A."/>
            <person name="Jensen O.N."/>
            <person name="Pelaez A.I."/>
            <person name="Sanchez J."/>
            <person name="Ferrer M."/>
        </authorList>
    </citation>
    <scope>NUCLEOTIDE SEQUENCE</scope>
</reference>
<dbReference type="SUPFAM" id="SSF55961">
    <property type="entry name" value="Bet v1-like"/>
    <property type="match status" value="1"/>
</dbReference>
<organism evidence="2">
    <name type="scientific">mine drainage metagenome</name>
    <dbReference type="NCBI Taxonomy" id="410659"/>
    <lineage>
        <taxon>unclassified sequences</taxon>
        <taxon>metagenomes</taxon>
        <taxon>ecological metagenomes</taxon>
    </lineage>
</organism>
<dbReference type="Gene3D" id="3.30.530.20">
    <property type="match status" value="1"/>
</dbReference>
<feature type="domain" description="Coenzyme Q-binding protein COQ10 START" evidence="1">
    <location>
        <begin position="60"/>
        <end position="185"/>
    </location>
</feature>
<dbReference type="PANTHER" id="PTHR12901:SF10">
    <property type="entry name" value="COENZYME Q-BINDING PROTEIN COQ10, MITOCHONDRIAL"/>
    <property type="match status" value="1"/>
</dbReference>
<dbReference type="GO" id="GO:0045333">
    <property type="term" value="P:cellular respiration"/>
    <property type="evidence" value="ECO:0007669"/>
    <property type="project" value="InterPro"/>
</dbReference>
<protein>
    <submittedName>
        <fullName evidence="2">Oligoketide cyclase/lipid transport protein</fullName>
    </submittedName>
</protein>
<dbReference type="CDD" id="cd07813">
    <property type="entry name" value="COQ10p_like"/>
    <property type="match status" value="1"/>
</dbReference>
<dbReference type="GO" id="GO:0048039">
    <property type="term" value="F:ubiquinone binding"/>
    <property type="evidence" value="ECO:0007669"/>
    <property type="project" value="InterPro"/>
</dbReference>